<evidence type="ECO:0000259" key="2">
    <source>
        <dbReference type="Pfam" id="PF14344"/>
    </source>
</evidence>
<name>A0ABV8QV11_9BACT</name>
<dbReference type="PROSITE" id="PS51257">
    <property type="entry name" value="PROKAR_LIPOPROTEIN"/>
    <property type="match status" value="1"/>
</dbReference>
<reference evidence="4" key="1">
    <citation type="journal article" date="2019" name="Int. J. Syst. Evol. Microbiol.">
        <title>The Global Catalogue of Microorganisms (GCM) 10K type strain sequencing project: providing services to taxonomists for standard genome sequencing and annotation.</title>
        <authorList>
            <consortium name="The Broad Institute Genomics Platform"/>
            <consortium name="The Broad Institute Genome Sequencing Center for Infectious Disease"/>
            <person name="Wu L."/>
            <person name="Ma J."/>
        </authorList>
    </citation>
    <scope>NUCLEOTIDE SEQUENCE [LARGE SCALE GENOMIC DNA]</scope>
    <source>
        <strain evidence="4">CECT 8289</strain>
    </source>
</reference>
<evidence type="ECO:0000256" key="1">
    <source>
        <dbReference type="SAM" id="SignalP"/>
    </source>
</evidence>
<proteinExistence type="predicted"/>
<keyword evidence="4" id="KW-1185">Reference proteome</keyword>
<organism evidence="3 4">
    <name type="scientific">Ferruginibacter yonginensis</name>
    <dbReference type="NCBI Taxonomy" id="1310416"/>
    <lineage>
        <taxon>Bacteria</taxon>
        <taxon>Pseudomonadati</taxon>
        <taxon>Bacteroidota</taxon>
        <taxon>Chitinophagia</taxon>
        <taxon>Chitinophagales</taxon>
        <taxon>Chitinophagaceae</taxon>
        <taxon>Ferruginibacter</taxon>
    </lineage>
</organism>
<dbReference type="Pfam" id="PF14344">
    <property type="entry name" value="DUF4397"/>
    <property type="match status" value="1"/>
</dbReference>
<evidence type="ECO:0000313" key="4">
    <source>
        <dbReference type="Proteomes" id="UP001595907"/>
    </source>
</evidence>
<comment type="caution">
    <text evidence="3">The sequence shown here is derived from an EMBL/GenBank/DDBJ whole genome shotgun (WGS) entry which is preliminary data.</text>
</comment>
<feature type="domain" description="DUF4397" evidence="2">
    <location>
        <begin position="44"/>
        <end position="159"/>
    </location>
</feature>
<evidence type="ECO:0000313" key="3">
    <source>
        <dbReference type="EMBL" id="MFC4263233.1"/>
    </source>
</evidence>
<dbReference type="RefSeq" id="WP_379709520.1">
    <property type="nucleotide sequence ID" value="NZ_JBHSCZ010000002.1"/>
</dbReference>
<sequence>MKKLFLNTLFFTTVIIFASCGKDNPTPQDYGSINLVNAATINVSAPSASLYLNDSLWSNGFVGYNTNSGFLGVITGVPTTVKVKLDNGVKTNTSAAVIATEGPTTFNVNDSYTFITFDTISNGKVKILKLKDTLVPPSPGITKVRFWQLSPTFNQTVDVTYLRINNSLPVDSVTITNRKFPTETAVAENKFYTNVNSGGYVIRIKVPGTQTLITQVGNITPTGVGSITLGSRKIISSYLTGNAAGRPLAYGQVTEF</sequence>
<dbReference type="InterPro" id="IPR025510">
    <property type="entry name" value="DUF4397"/>
</dbReference>
<feature type="chain" id="PRO_5047224803" evidence="1">
    <location>
        <begin position="19"/>
        <end position="256"/>
    </location>
</feature>
<feature type="signal peptide" evidence="1">
    <location>
        <begin position="1"/>
        <end position="18"/>
    </location>
</feature>
<dbReference type="Proteomes" id="UP001595907">
    <property type="component" value="Unassembled WGS sequence"/>
</dbReference>
<dbReference type="EMBL" id="JBHSCZ010000002">
    <property type="protein sequence ID" value="MFC4263233.1"/>
    <property type="molecule type" value="Genomic_DNA"/>
</dbReference>
<gene>
    <name evidence="3" type="ORF">ACFOWM_10115</name>
</gene>
<protein>
    <submittedName>
        <fullName evidence="3">DUF4397 domain-containing protein</fullName>
    </submittedName>
</protein>
<accession>A0ABV8QV11</accession>
<keyword evidence="1" id="KW-0732">Signal</keyword>